<reference evidence="2" key="1">
    <citation type="journal article" date="2019" name="Int. J. Syst. Evol. Microbiol.">
        <title>The Global Catalogue of Microorganisms (GCM) 10K type strain sequencing project: providing services to taxonomists for standard genome sequencing and annotation.</title>
        <authorList>
            <consortium name="The Broad Institute Genomics Platform"/>
            <consortium name="The Broad Institute Genome Sequencing Center for Infectious Disease"/>
            <person name="Wu L."/>
            <person name="Ma J."/>
        </authorList>
    </citation>
    <scope>NUCLEOTIDE SEQUENCE [LARGE SCALE GENOMIC DNA]</scope>
    <source>
        <strain evidence="2">CCUG 73951</strain>
    </source>
</reference>
<dbReference type="RefSeq" id="WP_289217082.1">
    <property type="nucleotide sequence ID" value="NZ_JAPVRC010000011.1"/>
</dbReference>
<gene>
    <name evidence="1" type="ORF">ACFQMN_04085</name>
</gene>
<accession>A0ABW2K1S7</accession>
<dbReference type="InterPro" id="IPR036866">
    <property type="entry name" value="RibonucZ/Hydroxyglut_hydro"/>
</dbReference>
<organism evidence="1 2">
    <name type="scientific">Halobacillus campisalis</name>
    <dbReference type="NCBI Taxonomy" id="435909"/>
    <lineage>
        <taxon>Bacteria</taxon>
        <taxon>Bacillati</taxon>
        <taxon>Bacillota</taxon>
        <taxon>Bacilli</taxon>
        <taxon>Bacillales</taxon>
        <taxon>Bacillaceae</taxon>
        <taxon>Halobacillus</taxon>
    </lineage>
</organism>
<sequence length="322" mass="36867">MLKIHFLNVGHGDCTLLEFESGRNTLIDINNSRVIDDETEKELLSTSDTYYLLKARGYEGIELLEKSVADFVAPVDPVDYINDNLGHPASVFRFILTHPDMDHMSGLYKLKDEGKNIINFWDADNKKEVKESEVPSKFDYRDWQTYQEIRKSTEDPKVLNILKGEQRDYFAADNINVLSPTKEIIKEANEDCNWNLLSYVLLIEYAGHKIVLGGDADTQVWDELAETDEELLKDVSILKAPHHGRNSGYSQKAVSQMTPDWTICSVGKKPAQDSSNKYRNYTNKKVLSTRFRGNIVAEISSNGDLKMYCEDNYNEDDELYPL</sequence>
<dbReference type="EMBL" id="JBHTBY010000002">
    <property type="protein sequence ID" value="MFC7320062.1"/>
    <property type="molecule type" value="Genomic_DNA"/>
</dbReference>
<evidence type="ECO:0000313" key="1">
    <source>
        <dbReference type="EMBL" id="MFC7320062.1"/>
    </source>
</evidence>
<dbReference type="Gene3D" id="3.60.15.10">
    <property type="entry name" value="Ribonuclease Z/Hydroxyacylglutathione hydrolase-like"/>
    <property type="match status" value="1"/>
</dbReference>
<dbReference type="PANTHER" id="PTHR30619">
    <property type="entry name" value="DNA INTERNALIZATION/COMPETENCE PROTEIN COMEC/REC2"/>
    <property type="match status" value="1"/>
</dbReference>
<name>A0ABW2K1S7_9BACI</name>
<proteinExistence type="predicted"/>
<dbReference type="SUPFAM" id="SSF56281">
    <property type="entry name" value="Metallo-hydrolase/oxidoreductase"/>
    <property type="match status" value="1"/>
</dbReference>
<dbReference type="InterPro" id="IPR052159">
    <property type="entry name" value="Competence_DNA_uptake"/>
</dbReference>
<comment type="caution">
    <text evidence="1">The sequence shown here is derived from an EMBL/GenBank/DDBJ whole genome shotgun (WGS) entry which is preliminary data.</text>
</comment>
<evidence type="ECO:0000313" key="2">
    <source>
        <dbReference type="Proteomes" id="UP001596494"/>
    </source>
</evidence>
<protein>
    <submittedName>
        <fullName evidence="1">ComEC/Rec2 family competence protein</fullName>
    </submittedName>
</protein>
<keyword evidence="2" id="KW-1185">Reference proteome</keyword>
<dbReference type="PANTHER" id="PTHR30619:SF1">
    <property type="entry name" value="RECOMBINATION PROTEIN 2"/>
    <property type="match status" value="1"/>
</dbReference>
<dbReference type="Proteomes" id="UP001596494">
    <property type="component" value="Unassembled WGS sequence"/>
</dbReference>